<evidence type="ECO:0000313" key="3">
    <source>
        <dbReference type="Proteomes" id="UP001432027"/>
    </source>
</evidence>
<dbReference type="EMBL" id="BTSX01000003">
    <property type="protein sequence ID" value="GMS87416.1"/>
    <property type="molecule type" value="Genomic_DNA"/>
</dbReference>
<evidence type="ECO:0000256" key="1">
    <source>
        <dbReference type="SAM" id="MobiDB-lite"/>
    </source>
</evidence>
<organism evidence="2 3">
    <name type="scientific">Pristionchus entomophagus</name>
    <dbReference type="NCBI Taxonomy" id="358040"/>
    <lineage>
        <taxon>Eukaryota</taxon>
        <taxon>Metazoa</taxon>
        <taxon>Ecdysozoa</taxon>
        <taxon>Nematoda</taxon>
        <taxon>Chromadorea</taxon>
        <taxon>Rhabditida</taxon>
        <taxon>Rhabditina</taxon>
        <taxon>Diplogasteromorpha</taxon>
        <taxon>Diplogasteroidea</taxon>
        <taxon>Neodiplogasteridae</taxon>
        <taxon>Pristionchus</taxon>
    </lineage>
</organism>
<feature type="non-terminal residue" evidence="2">
    <location>
        <position position="1"/>
    </location>
</feature>
<gene>
    <name evidence="2" type="ORF">PENTCL1PPCAC_9591</name>
</gene>
<dbReference type="Proteomes" id="UP001432027">
    <property type="component" value="Unassembled WGS sequence"/>
</dbReference>
<feature type="region of interest" description="Disordered" evidence="1">
    <location>
        <begin position="93"/>
        <end position="119"/>
    </location>
</feature>
<evidence type="ECO:0000313" key="2">
    <source>
        <dbReference type="EMBL" id="GMS87416.1"/>
    </source>
</evidence>
<dbReference type="AlphaFoldDB" id="A0AAV5SVP4"/>
<feature type="non-terminal residue" evidence="2">
    <location>
        <position position="119"/>
    </location>
</feature>
<proteinExistence type="predicted"/>
<protein>
    <submittedName>
        <fullName evidence="2">Uncharacterized protein</fullName>
    </submittedName>
</protein>
<accession>A0AAV5SVP4</accession>
<name>A0AAV5SVP4_9BILA</name>
<reference evidence="2" key="1">
    <citation type="submission" date="2023-10" db="EMBL/GenBank/DDBJ databases">
        <title>Genome assembly of Pristionchus species.</title>
        <authorList>
            <person name="Yoshida K."/>
            <person name="Sommer R.J."/>
        </authorList>
    </citation>
    <scope>NUCLEOTIDE SEQUENCE</scope>
    <source>
        <strain evidence="2">RS0144</strain>
    </source>
</reference>
<keyword evidence="3" id="KW-1185">Reference proteome</keyword>
<sequence>EYGRLSIGRPSSDALFLAFRRHLCAPALAAPELQEHLLLAFASILPALSIHRVSHDRFAGAHDASAGARELLHVRRQLVLRVVDRVDQTKLKRDQSDWRPSARQQLDRGAASHHVFQES</sequence>
<comment type="caution">
    <text evidence="2">The sequence shown here is derived from an EMBL/GenBank/DDBJ whole genome shotgun (WGS) entry which is preliminary data.</text>
</comment>